<dbReference type="Gene3D" id="3.30.200.20">
    <property type="entry name" value="Phosphorylase Kinase, domain 1"/>
    <property type="match status" value="1"/>
</dbReference>
<dbReference type="InterPro" id="IPR002110">
    <property type="entry name" value="Ankyrin_rpt"/>
</dbReference>
<keyword evidence="5" id="KW-1185">Reference proteome</keyword>
<dbReference type="InterPro" id="IPR011009">
    <property type="entry name" value="Kinase-like_dom_sf"/>
</dbReference>
<evidence type="ECO:0000256" key="1">
    <source>
        <dbReference type="ARBA" id="ARBA00005843"/>
    </source>
</evidence>
<dbReference type="CDD" id="cd13999">
    <property type="entry name" value="STKc_MAP3K-like"/>
    <property type="match status" value="1"/>
</dbReference>
<dbReference type="InterPro" id="IPR001245">
    <property type="entry name" value="Ser-Thr/Tyr_kinase_cat_dom"/>
</dbReference>
<dbReference type="InterPro" id="IPR051681">
    <property type="entry name" value="Ser/Thr_Kinases-Pseudokinases"/>
</dbReference>
<accession>A0ABS8RXU3</accession>
<dbReference type="PIRSF" id="PIRSF000654">
    <property type="entry name" value="Integrin-linked_kinase"/>
    <property type="match status" value="1"/>
</dbReference>
<comment type="similarity">
    <text evidence="1">Belongs to the protein kinase superfamily. TKL Ser/Thr protein kinase family.</text>
</comment>
<dbReference type="InterPro" id="IPR000719">
    <property type="entry name" value="Prot_kinase_dom"/>
</dbReference>
<proteinExistence type="inferred from homology"/>
<protein>
    <recommendedName>
        <fullName evidence="3">Protein kinase domain-containing protein</fullName>
    </recommendedName>
</protein>
<dbReference type="Proteomes" id="UP000823775">
    <property type="component" value="Unassembled WGS sequence"/>
</dbReference>
<evidence type="ECO:0000259" key="3">
    <source>
        <dbReference type="PROSITE" id="PS50011"/>
    </source>
</evidence>
<dbReference type="Pfam" id="PF12796">
    <property type="entry name" value="Ank_2"/>
    <property type="match status" value="1"/>
</dbReference>
<dbReference type="Gene3D" id="1.25.40.20">
    <property type="entry name" value="Ankyrin repeat-containing domain"/>
    <property type="match status" value="1"/>
</dbReference>
<dbReference type="SUPFAM" id="SSF48403">
    <property type="entry name" value="Ankyrin repeat"/>
    <property type="match status" value="1"/>
</dbReference>
<gene>
    <name evidence="4" type="ORF">HAX54_012987</name>
</gene>
<feature type="domain" description="Protein kinase" evidence="3">
    <location>
        <begin position="159"/>
        <end position="418"/>
    </location>
</feature>
<sequence>MEPNSPVRFKLGKQSSLAPEREALGAEREDGEDGGFVIDIDPRVRLMYSANEGDIEGIKEILESGTDVNFRDIDERTALHVAACQGSSDVVQLLLDNGAEVDPKDRWGSTPLADAIHYKNHAVIKLLEKHGAKLPMAPMHVKTCREVPEYEIDAKELDFTNSIELSKGTFHIASWRGIQVAVKKFGEDVIADEDKVSAFRDELALLQKIRHPNVVQFLGAVTQSSPMMIVTEYLPKGDLREYLNRKGALKPTKALRFAMDIARGMNYLHEHKEAIIHRDLEPSNILRDDTGHLKVADFGVSKLLKVKKRVKEDKPLTYEDSYRRYVAPEVFRNEEYDTKVDVFSFSLILQEMIEGYPPFHVKEENDVPKLYAAKERPPFKAPAKFYAHGLKELIEECWDEKPAHRPSFKQIIPRLEFIYKKFDQNKHWKVIRPLKCFQHLEAMWKKDSSAFSSRNRSSRSTRHI</sequence>
<dbReference type="SMART" id="SM00248">
    <property type="entry name" value="ANK"/>
    <property type="match status" value="3"/>
</dbReference>
<evidence type="ECO:0000313" key="4">
    <source>
        <dbReference type="EMBL" id="MCD7451666.1"/>
    </source>
</evidence>
<evidence type="ECO:0000313" key="5">
    <source>
        <dbReference type="Proteomes" id="UP000823775"/>
    </source>
</evidence>
<keyword evidence="2" id="KW-0040">ANK repeat</keyword>
<dbReference type="EMBL" id="JACEIK010000177">
    <property type="protein sequence ID" value="MCD7451666.1"/>
    <property type="molecule type" value="Genomic_DNA"/>
</dbReference>
<evidence type="ECO:0000256" key="2">
    <source>
        <dbReference type="PROSITE-ProRule" id="PRU00023"/>
    </source>
</evidence>
<dbReference type="PROSITE" id="PS50297">
    <property type="entry name" value="ANK_REP_REGION"/>
    <property type="match status" value="1"/>
</dbReference>
<dbReference type="Gene3D" id="1.10.510.10">
    <property type="entry name" value="Transferase(Phosphotransferase) domain 1"/>
    <property type="match status" value="1"/>
</dbReference>
<dbReference type="PRINTS" id="PR00109">
    <property type="entry name" value="TYRKINASE"/>
</dbReference>
<dbReference type="PROSITE" id="PS50011">
    <property type="entry name" value="PROTEIN_KINASE_DOM"/>
    <property type="match status" value="1"/>
</dbReference>
<name>A0ABS8RXU3_DATST</name>
<dbReference type="Pfam" id="PF07714">
    <property type="entry name" value="PK_Tyr_Ser-Thr"/>
    <property type="match status" value="1"/>
</dbReference>
<dbReference type="InterPro" id="IPR036770">
    <property type="entry name" value="Ankyrin_rpt-contain_sf"/>
</dbReference>
<dbReference type="PANTHER" id="PTHR44329">
    <property type="entry name" value="SERINE/THREONINE-PROTEIN KINASE TNNI3K-RELATED"/>
    <property type="match status" value="1"/>
</dbReference>
<feature type="repeat" description="ANK" evidence="2">
    <location>
        <begin position="74"/>
        <end position="106"/>
    </location>
</feature>
<dbReference type="SUPFAM" id="SSF56112">
    <property type="entry name" value="Protein kinase-like (PK-like)"/>
    <property type="match status" value="1"/>
</dbReference>
<organism evidence="4 5">
    <name type="scientific">Datura stramonium</name>
    <name type="common">Jimsonweed</name>
    <name type="synonym">Common thornapple</name>
    <dbReference type="NCBI Taxonomy" id="4076"/>
    <lineage>
        <taxon>Eukaryota</taxon>
        <taxon>Viridiplantae</taxon>
        <taxon>Streptophyta</taxon>
        <taxon>Embryophyta</taxon>
        <taxon>Tracheophyta</taxon>
        <taxon>Spermatophyta</taxon>
        <taxon>Magnoliopsida</taxon>
        <taxon>eudicotyledons</taxon>
        <taxon>Gunneridae</taxon>
        <taxon>Pentapetalae</taxon>
        <taxon>asterids</taxon>
        <taxon>lamiids</taxon>
        <taxon>Solanales</taxon>
        <taxon>Solanaceae</taxon>
        <taxon>Solanoideae</taxon>
        <taxon>Datureae</taxon>
        <taxon>Datura</taxon>
    </lineage>
</organism>
<reference evidence="4 5" key="1">
    <citation type="journal article" date="2021" name="BMC Genomics">
        <title>Datura genome reveals duplications of psychoactive alkaloid biosynthetic genes and high mutation rate following tissue culture.</title>
        <authorList>
            <person name="Rajewski A."/>
            <person name="Carter-House D."/>
            <person name="Stajich J."/>
            <person name="Litt A."/>
        </authorList>
    </citation>
    <scope>NUCLEOTIDE SEQUENCE [LARGE SCALE GENOMIC DNA]</scope>
    <source>
        <strain evidence="4">AR-01</strain>
    </source>
</reference>
<dbReference type="PROSITE" id="PS50088">
    <property type="entry name" value="ANK_REPEAT"/>
    <property type="match status" value="1"/>
</dbReference>
<dbReference type="PANTHER" id="PTHR44329:SF88">
    <property type="entry name" value="SERINE_THREONINE-PROTEIN KINASE HT1-LIKE"/>
    <property type="match status" value="1"/>
</dbReference>
<comment type="caution">
    <text evidence="4">The sequence shown here is derived from an EMBL/GenBank/DDBJ whole genome shotgun (WGS) entry which is preliminary data.</text>
</comment>